<evidence type="ECO:0000313" key="6">
    <source>
        <dbReference type="Proteomes" id="UP000509702"/>
    </source>
</evidence>
<dbReference type="InterPro" id="IPR000524">
    <property type="entry name" value="Tscrpt_reg_HTH_GntR"/>
</dbReference>
<dbReference type="InterPro" id="IPR008920">
    <property type="entry name" value="TF_FadR/GntR_C"/>
</dbReference>
<dbReference type="Proteomes" id="UP000509702">
    <property type="component" value="Plasmid unnamed6"/>
</dbReference>
<evidence type="ECO:0000256" key="2">
    <source>
        <dbReference type="ARBA" id="ARBA00023125"/>
    </source>
</evidence>
<dbReference type="Pfam" id="PF00392">
    <property type="entry name" value="GntR"/>
    <property type="match status" value="1"/>
</dbReference>
<protein>
    <submittedName>
        <fullName evidence="5">GntR family transcriptional regulator</fullName>
    </submittedName>
</protein>
<dbReference type="KEGG" id="aoz:HUE56_26155"/>
<dbReference type="PANTHER" id="PTHR43537:SF24">
    <property type="entry name" value="GLUCONATE OPERON TRANSCRIPTIONAL REPRESSOR"/>
    <property type="match status" value="1"/>
</dbReference>
<evidence type="ECO:0000313" key="5">
    <source>
        <dbReference type="EMBL" id="QKS53979.1"/>
    </source>
</evidence>
<evidence type="ECO:0000256" key="1">
    <source>
        <dbReference type="ARBA" id="ARBA00023015"/>
    </source>
</evidence>
<sequence>MGVDHMDVEPIYTRIYEILERSIQDGRLAEGTVLLESPLAELFGSSRAPVRKALMQLQTAGLIRRFEGRGFMVGSEGAEIRRIDLQPEMLDLSAEQALLRKSFAWEGIYEDVERTIIYRSAFGRFRVNELELARHFNVGRTVARDVLTRLEAMGMVEKDERNRWVIVALDHRRLINLYEIREQLEPFAFGRSVRSINPAVLRCMRERLQARLASYPNVSAREMDDLEFDLHVRCLSACPNTELLDMLQRTRSVLTLGKHLLGVEIALPEYEPFMAEHIAVFDAALSGQVEDAVEMLRHHIRVSGPKMEQRLILFRGSFTPPPMSYIE</sequence>
<name>A0A6N1ARD5_9PROT</name>
<gene>
    <name evidence="5" type="ORF">HUE56_26155</name>
</gene>
<dbReference type="PROSITE" id="PS50949">
    <property type="entry name" value="HTH_GNTR"/>
    <property type="match status" value="1"/>
</dbReference>
<keyword evidence="2" id="KW-0238">DNA-binding</keyword>
<dbReference type="SMART" id="SM00895">
    <property type="entry name" value="FCD"/>
    <property type="match status" value="1"/>
</dbReference>
<evidence type="ECO:0000259" key="4">
    <source>
        <dbReference type="PROSITE" id="PS50949"/>
    </source>
</evidence>
<dbReference type="GO" id="GO:0003677">
    <property type="term" value="F:DNA binding"/>
    <property type="evidence" value="ECO:0007669"/>
    <property type="project" value="UniProtKB-KW"/>
</dbReference>
<dbReference type="GO" id="GO:0003700">
    <property type="term" value="F:DNA-binding transcription factor activity"/>
    <property type="evidence" value="ECO:0007669"/>
    <property type="project" value="InterPro"/>
</dbReference>
<dbReference type="InterPro" id="IPR036390">
    <property type="entry name" value="WH_DNA-bd_sf"/>
</dbReference>
<evidence type="ECO:0000256" key="3">
    <source>
        <dbReference type="ARBA" id="ARBA00023163"/>
    </source>
</evidence>
<dbReference type="SUPFAM" id="SSF46785">
    <property type="entry name" value="Winged helix' DNA-binding domain"/>
    <property type="match status" value="2"/>
</dbReference>
<dbReference type="EMBL" id="CP054621">
    <property type="protein sequence ID" value="QKS53979.1"/>
    <property type="molecule type" value="Genomic_DNA"/>
</dbReference>
<feature type="domain" description="HTH gntR-type" evidence="4">
    <location>
        <begin position="9"/>
        <end position="76"/>
    </location>
</feature>
<dbReference type="PANTHER" id="PTHR43537">
    <property type="entry name" value="TRANSCRIPTIONAL REGULATOR, GNTR FAMILY"/>
    <property type="match status" value="1"/>
</dbReference>
<dbReference type="Gene3D" id="1.10.10.10">
    <property type="entry name" value="Winged helix-like DNA-binding domain superfamily/Winged helix DNA-binding domain"/>
    <property type="match status" value="2"/>
</dbReference>
<keyword evidence="6" id="KW-1185">Reference proteome</keyword>
<dbReference type="CDD" id="cd07377">
    <property type="entry name" value="WHTH_GntR"/>
    <property type="match status" value="1"/>
</dbReference>
<dbReference type="Gene3D" id="1.20.120.530">
    <property type="entry name" value="GntR ligand-binding domain-like"/>
    <property type="match status" value="1"/>
</dbReference>
<dbReference type="InterPro" id="IPR036388">
    <property type="entry name" value="WH-like_DNA-bd_sf"/>
</dbReference>
<accession>A0A6N1ARD5</accession>
<keyword evidence="5" id="KW-0614">Plasmid</keyword>
<keyword evidence="3" id="KW-0804">Transcription</keyword>
<proteinExistence type="predicted"/>
<geneLocation type="plasmid" evidence="5 6">
    <name>unnamed6</name>
</geneLocation>
<reference evidence="5 6" key="1">
    <citation type="submission" date="2020-06" db="EMBL/GenBank/DDBJ databases">
        <title>Complete genome of Azosprillum oryzae KACC14407.</title>
        <authorList>
            <person name="Kim M."/>
            <person name="Park Y.-J."/>
            <person name="Shin J.-H."/>
        </authorList>
    </citation>
    <scope>NUCLEOTIDE SEQUENCE [LARGE SCALE GENOMIC DNA]</scope>
    <source>
        <strain evidence="5 6">KACC 14407</strain>
        <plasmid evidence="5 6">unnamed6</plasmid>
    </source>
</reference>
<dbReference type="SUPFAM" id="SSF48008">
    <property type="entry name" value="GntR ligand-binding domain-like"/>
    <property type="match status" value="1"/>
</dbReference>
<dbReference type="InterPro" id="IPR011711">
    <property type="entry name" value="GntR_C"/>
</dbReference>
<dbReference type="AlphaFoldDB" id="A0A6N1ARD5"/>
<dbReference type="SMART" id="SM00345">
    <property type="entry name" value="HTH_GNTR"/>
    <property type="match status" value="2"/>
</dbReference>
<dbReference type="RefSeq" id="WP_174757497.1">
    <property type="nucleotide sequence ID" value="NZ_BSOV01000002.1"/>
</dbReference>
<keyword evidence="1" id="KW-0805">Transcription regulation</keyword>
<organism evidence="5 6">
    <name type="scientific">Azospirillum oryzae</name>
    <dbReference type="NCBI Taxonomy" id="286727"/>
    <lineage>
        <taxon>Bacteria</taxon>
        <taxon>Pseudomonadati</taxon>
        <taxon>Pseudomonadota</taxon>
        <taxon>Alphaproteobacteria</taxon>
        <taxon>Rhodospirillales</taxon>
        <taxon>Azospirillaceae</taxon>
        <taxon>Azospirillum</taxon>
    </lineage>
</organism>
<dbReference type="Pfam" id="PF07729">
    <property type="entry name" value="FCD"/>
    <property type="match status" value="1"/>
</dbReference>